<dbReference type="RefSeq" id="WP_300951816.1">
    <property type="nucleotide sequence ID" value="NZ_JAUHJQ010000002.1"/>
</dbReference>
<dbReference type="PANTHER" id="PTHR43084:SF1">
    <property type="entry name" value="PERSULFIDE DIOXYGENASE ETHE1, MITOCHONDRIAL"/>
    <property type="match status" value="1"/>
</dbReference>
<dbReference type="Proteomes" id="UP001168620">
    <property type="component" value="Unassembled WGS sequence"/>
</dbReference>
<gene>
    <name evidence="2" type="ORF">QWY28_07990</name>
</gene>
<dbReference type="Gene3D" id="3.40.250.10">
    <property type="entry name" value="Rhodanese-like domain"/>
    <property type="match status" value="2"/>
</dbReference>
<dbReference type="SUPFAM" id="SSF52821">
    <property type="entry name" value="Rhodanese/Cell cycle control phosphatase"/>
    <property type="match status" value="2"/>
</dbReference>
<evidence type="ECO:0000313" key="3">
    <source>
        <dbReference type="Proteomes" id="UP001168620"/>
    </source>
</evidence>
<reference evidence="2" key="1">
    <citation type="submission" date="2023-06" db="EMBL/GenBank/DDBJ databases">
        <title>Draft genome sequence of Nocardioides sp. SOB77.</title>
        <authorList>
            <person name="Zhang G."/>
        </authorList>
    </citation>
    <scope>NUCLEOTIDE SEQUENCE</scope>
    <source>
        <strain evidence="2">SOB77</strain>
    </source>
</reference>
<dbReference type="SMART" id="SM00849">
    <property type="entry name" value="Lactamase_B"/>
    <property type="match status" value="1"/>
</dbReference>
<feature type="domain" description="Rhodanese" evidence="1">
    <location>
        <begin position="368"/>
        <end position="449"/>
    </location>
</feature>
<evidence type="ECO:0000313" key="2">
    <source>
        <dbReference type="EMBL" id="MDN4172875.1"/>
    </source>
</evidence>
<dbReference type="SMART" id="SM00450">
    <property type="entry name" value="RHOD"/>
    <property type="match status" value="1"/>
</dbReference>
<dbReference type="InterPro" id="IPR001279">
    <property type="entry name" value="Metallo-B-lactamas"/>
</dbReference>
<dbReference type="CDD" id="cd00158">
    <property type="entry name" value="RHOD"/>
    <property type="match status" value="1"/>
</dbReference>
<organism evidence="2 3">
    <name type="scientific">Nocardioides oceani</name>
    <dbReference type="NCBI Taxonomy" id="3058369"/>
    <lineage>
        <taxon>Bacteria</taxon>
        <taxon>Bacillati</taxon>
        <taxon>Actinomycetota</taxon>
        <taxon>Actinomycetes</taxon>
        <taxon>Propionibacteriales</taxon>
        <taxon>Nocardioidaceae</taxon>
        <taxon>Nocardioides</taxon>
    </lineage>
</organism>
<dbReference type="PROSITE" id="PS50206">
    <property type="entry name" value="RHODANESE_3"/>
    <property type="match status" value="1"/>
</dbReference>
<dbReference type="Gene3D" id="3.60.15.10">
    <property type="entry name" value="Ribonuclease Z/Hydroxyacylglutathione hydrolase-like"/>
    <property type="match status" value="1"/>
</dbReference>
<protein>
    <submittedName>
        <fullName evidence="2">Rhodanese-like domain-containing protein</fullName>
    </submittedName>
</protein>
<dbReference type="InterPro" id="IPR001763">
    <property type="entry name" value="Rhodanese-like_dom"/>
</dbReference>
<dbReference type="InterPro" id="IPR036866">
    <property type="entry name" value="RibonucZ/Hydroxyglut_hydro"/>
</dbReference>
<dbReference type="InterPro" id="IPR051682">
    <property type="entry name" value="Mito_Persulfide_Diox"/>
</dbReference>
<comment type="caution">
    <text evidence="2">The sequence shown here is derived from an EMBL/GenBank/DDBJ whole genome shotgun (WGS) entry which is preliminary data.</text>
</comment>
<keyword evidence="3" id="KW-1185">Reference proteome</keyword>
<accession>A0ABT8FEM1</accession>
<sequence>MQVVTIEVPSLGNRCHLVHDGRRALVVDPPRDLALVERAAEAAEVDIAVVADTHVHNDYVSGALGLARRHGADYLLSADERVEFERVGVRDGDEVPVGRLCVEVHATPGHTRHHQAFLVREGMQPAALLTGGSLLHGTVGRTDLVDPRLTRELARQQWRSARSLARLHPATTLHPTHGFGSFCAATSAPTSDPDRPVTLAEQLTANPVLTTPQETFVTGLVSGFGPVPAHYRHMAPLNRTGAGRALPRPARPLTAEAVTDTVLAGGWVVDLRDRSRFAEAHLPGSVSVEAGTQMATYVGWLVPWGAELVLVTDDAAALEPALRDLAAIGIEGVGTHLVDSARLTAAYRRTDWAGYRAALTREPDRPRVVVDVRQHDEWAGGHLPGAVHVPVQDVARHAATLPDGELWVHCRSGYRAAIAASLLHRHGRDVVLLDDAWDRVHELSIPVDGLAA</sequence>
<name>A0ABT8FEM1_9ACTN</name>
<dbReference type="EMBL" id="JAUHJQ010000002">
    <property type="protein sequence ID" value="MDN4172875.1"/>
    <property type="molecule type" value="Genomic_DNA"/>
</dbReference>
<dbReference type="InterPro" id="IPR036873">
    <property type="entry name" value="Rhodanese-like_dom_sf"/>
</dbReference>
<evidence type="ECO:0000259" key="1">
    <source>
        <dbReference type="PROSITE" id="PS50206"/>
    </source>
</evidence>
<dbReference type="PANTHER" id="PTHR43084">
    <property type="entry name" value="PERSULFIDE DIOXYGENASE ETHE1"/>
    <property type="match status" value="1"/>
</dbReference>
<dbReference type="SUPFAM" id="SSF56281">
    <property type="entry name" value="Metallo-hydrolase/oxidoreductase"/>
    <property type="match status" value="1"/>
</dbReference>
<proteinExistence type="predicted"/>
<dbReference type="Pfam" id="PF00581">
    <property type="entry name" value="Rhodanese"/>
    <property type="match status" value="1"/>
</dbReference>